<gene>
    <name evidence="1" type="ORF">E8L09_04480</name>
</gene>
<dbReference type="AlphaFoldDB" id="A0A4T2HEY7"/>
<dbReference type="RefSeq" id="WP_105178763.1">
    <property type="nucleotide sequence ID" value="NZ_JAFFHL010000011.1"/>
</dbReference>
<dbReference type="EMBL" id="SSXK01000010">
    <property type="protein sequence ID" value="TII04346.1"/>
    <property type="molecule type" value="Genomic_DNA"/>
</dbReference>
<dbReference type="Proteomes" id="UP000306426">
    <property type="component" value="Unassembled WGS sequence"/>
</dbReference>
<accession>A0A4T2HEY7</accession>
<proteinExistence type="predicted"/>
<sequence length="242" mass="27512">MLKALKSIWDAFRSWLLFSGMMIYCIVATIFSQDMRLDTISLVFNFIVTFLVIFGIPLLAMRLFKLSSDGVLACFPLLALFLLLIGFPNPVYIIGAMVVLLIKPRGRTVVENIVKFFSTDNLKYLSMSLMIPLIILFCLVVSAEGSQMTLPNIVKTLIIRVAVLYIVIILISCVLTYRKSRLEERVKTQAQIRELFELFEHYQITEETYLVICESCSAENFLELGQGQSCSHCGAWLARKEP</sequence>
<reference evidence="1 2" key="1">
    <citation type="submission" date="2019-04" db="EMBL/GenBank/DDBJ databases">
        <title>Genome analysis of Streptococcus suis strain WUSS286.</title>
        <authorList>
            <person name="Chen H."/>
            <person name="Gao X."/>
            <person name="Wu Z."/>
        </authorList>
    </citation>
    <scope>NUCLEOTIDE SEQUENCE [LARGE SCALE GENOMIC DNA]</scope>
    <source>
        <strain evidence="1 2">WUSS286</strain>
    </source>
</reference>
<organism evidence="1 2">
    <name type="scientific">Streptococcus suis</name>
    <dbReference type="NCBI Taxonomy" id="1307"/>
    <lineage>
        <taxon>Bacteria</taxon>
        <taxon>Bacillati</taxon>
        <taxon>Bacillota</taxon>
        <taxon>Bacilli</taxon>
        <taxon>Lactobacillales</taxon>
        <taxon>Streptococcaceae</taxon>
        <taxon>Streptococcus</taxon>
    </lineage>
</organism>
<evidence type="ECO:0000313" key="2">
    <source>
        <dbReference type="Proteomes" id="UP000306426"/>
    </source>
</evidence>
<evidence type="ECO:0000313" key="1">
    <source>
        <dbReference type="EMBL" id="TII04346.1"/>
    </source>
</evidence>
<comment type="caution">
    <text evidence="1">The sequence shown here is derived from an EMBL/GenBank/DDBJ whole genome shotgun (WGS) entry which is preliminary data.</text>
</comment>
<name>A0A4T2HEY7_STRSU</name>
<protein>
    <submittedName>
        <fullName evidence="1">Uncharacterized protein</fullName>
    </submittedName>
</protein>